<protein>
    <submittedName>
        <fullName evidence="2">Uncharacterized protein</fullName>
    </submittedName>
</protein>
<keyword evidence="1" id="KW-0472">Membrane</keyword>
<feature type="transmembrane region" description="Helical" evidence="1">
    <location>
        <begin position="6"/>
        <end position="23"/>
    </location>
</feature>
<keyword evidence="1" id="KW-1133">Transmembrane helix</keyword>
<sequence>SVIRVAGMVAFIGGLIALAAVAAEQRRTI</sequence>
<evidence type="ECO:0000256" key="1">
    <source>
        <dbReference type="SAM" id="Phobius"/>
    </source>
</evidence>
<feature type="non-terminal residue" evidence="2">
    <location>
        <position position="1"/>
    </location>
</feature>
<dbReference type="AlphaFoldDB" id="X1R3S4"/>
<dbReference type="EMBL" id="BARV01045940">
    <property type="protein sequence ID" value="GAI61726.1"/>
    <property type="molecule type" value="Genomic_DNA"/>
</dbReference>
<accession>X1R3S4</accession>
<organism evidence="2">
    <name type="scientific">marine sediment metagenome</name>
    <dbReference type="NCBI Taxonomy" id="412755"/>
    <lineage>
        <taxon>unclassified sequences</taxon>
        <taxon>metagenomes</taxon>
        <taxon>ecological metagenomes</taxon>
    </lineage>
</organism>
<gene>
    <name evidence="2" type="ORF">S06H3_66925</name>
</gene>
<reference evidence="2" key="1">
    <citation type="journal article" date="2014" name="Front. Microbiol.">
        <title>High frequency of phylogenetically diverse reductive dehalogenase-homologous genes in deep subseafloor sedimentary metagenomes.</title>
        <authorList>
            <person name="Kawai M."/>
            <person name="Futagami T."/>
            <person name="Toyoda A."/>
            <person name="Takaki Y."/>
            <person name="Nishi S."/>
            <person name="Hori S."/>
            <person name="Arai W."/>
            <person name="Tsubouchi T."/>
            <person name="Morono Y."/>
            <person name="Uchiyama I."/>
            <person name="Ito T."/>
            <person name="Fujiyama A."/>
            <person name="Inagaki F."/>
            <person name="Takami H."/>
        </authorList>
    </citation>
    <scope>NUCLEOTIDE SEQUENCE</scope>
    <source>
        <strain evidence="2">Expedition CK06-06</strain>
    </source>
</reference>
<proteinExistence type="predicted"/>
<keyword evidence="1" id="KW-0812">Transmembrane</keyword>
<comment type="caution">
    <text evidence="2">The sequence shown here is derived from an EMBL/GenBank/DDBJ whole genome shotgun (WGS) entry which is preliminary data.</text>
</comment>
<evidence type="ECO:0000313" key="2">
    <source>
        <dbReference type="EMBL" id="GAI61726.1"/>
    </source>
</evidence>
<name>X1R3S4_9ZZZZ</name>